<proteinExistence type="predicted"/>
<evidence type="ECO:0000256" key="1">
    <source>
        <dbReference type="SAM" id="SignalP"/>
    </source>
</evidence>
<feature type="chain" id="PRO_5012738209" description="Carboxypeptidase-like regulatory domain-containing protein" evidence="1">
    <location>
        <begin position="34"/>
        <end position="303"/>
    </location>
</feature>
<evidence type="ECO:0000313" key="3">
    <source>
        <dbReference type="Proteomes" id="UP000197277"/>
    </source>
</evidence>
<evidence type="ECO:0008006" key="4">
    <source>
        <dbReference type="Google" id="ProtNLM"/>
    </source>
</evidence>
<dbReference type="AlphaFoldDB" id="A0A246FQV6"/>
<name>A0A246FQV6_9BACT</name>
<gene>
    <name evidence="2" type="ORF">CDA63_01765</name>
</gene>
<protein>
    <recommendedName>
        <fullName evidence="4">Carboxypeptidase-like regulatory domain-containing protein</fullName>
    </recommendedName>
</protein>
<dbReference type="SUPFAM" id="SSF49464">
    <property type="entry name" value="Carboxypeptidase regulatory domain-like"/>
    <property type="match status" value="1"/>
</dbReference>
<keyword evidence="3" id="KW-1185">Reference proteome</keyword>
<reference evidence="2 3" key="1">
    <citation type="submission" date="2017-06" db="EMBL/GenBank/DDBJ databases">
        <title>Hymenobacter amundsenii sp. nov. isolated from regoliths in Antarctica.</title>
        <authorList>
            <person name="Sedlacek I."/>
            <person name="Kralova S."/>
            <person name="Pantucek R."/>
            <person name="Svec P."/>
            <person name="Holochova P."/>
            <person name="Stankova E."/>
            <person name="Vrbovska V."/>
            <person name="Busse H.-J."/>
        </authorList>
    </citation>
    <scope>NUCLEOTIDE SEQUENCE [LARGE SCALE GENOMIC DNA]</scope>
    <source>
        <strain evidence="2 3">CCM 8682</strain>
    </source>
</reference>
<evidence type="ECO:0000313" key="2">
    <source>
        <dbReference type="EMBL" id="OWP65108.1"/>
    </source>
</evidence>
<accession>A0A246FQV6</accession>
<dbReference type="Proteomes" id="UP000197277">
    <property type="component" value="Unassembled WGS sequence"/>
</dbReference>
<organism evidence="2 3">
    <name type="scientific">Hymenobacter amundsenii</name>
    <dbReference type="NCBI Taxonomy" id="2006685"/>
    <lineage>
        <taxon>Bacteria</taxon>
        <taxon>Pseudomonadati</taxon>
        <taxon>Bacteroidota</taxon>
        <taxon>Cytophagia</taxon>
        <taxon>Cytophagales</taxon>
        <taxon>Hymenobacteraceae</taxon>
        <taxon>Hymenobacter</taxon>
    </lineage>
</organism>
<feature type="signal peptide" evidence="1">
    <location>
        <begin position="1"/>
        <end position="33"/>
    </location>
</feature>
<comment type="caution">
    <text evidence="2">The sequence shown here is derived from an EMBL/GenBank/DDBJ whole genome shotgun (WGS) entry which is preliminary data.</text>
</comment>
<dbReference type="InterPro" id="IPR008969">
    <property type="entry name" value="CarboxyPept-like_regulatory"/>
</dbReference>
<keyword evidence="1" id="KW-0732">Signal</keyword>
<dbReference type="Pfam" id="PF13715">
    <property type="entry name" value="CarbopepD_reg_2"/>
    <property type="match status" value="1"/>
</dbReference>
<dbReference type="OrthoDB" id="2247630at2"/>
<sequence length="303" mass="32969">MLFHATVSPSRCLRLFHSALLPLLLLALTATHAQTLTGTITAGPAAGPVPYANLAIPGKSVGTVADEHGTYQLTYTAANLIDTVRVSSIGYEPQRRLLRDLVNQPGVQLKPVAMELADVRIQAPGLYKRNRTLGYTSHSETIISKLKAEHLGAEIGMIISLKHNPTKLLTANFGVIYYQPDTLRFRVNIYRLLANGKPSEEKLLTRNLIVTTANRMVGKGPLTVNLAADQLVVDEDFLLTLEWIDGGDVQQVSKNLAFSSALGYGNGIIYFRKTSQDDWEKVAAGVALAGMQPKLGFYVTALD</sequence>
<dbReference type="RefSeq" id="WP_088462719.1">
    <property type="nucleotide sequence ID" value="NZ_NIRR01000001.1"/>
</dbReference>
<dbReference type="EMBL" id="NIRR01000001">
    <property type="protein sequence ID" value="OWP65108.1"/>
    <property type="molecule type" value="Genomic_DNA"/>
</dbReference>